<feature type="region of interest" description="Disordered" evidence="1">
    <location>
        <begin position="38"/>
        <end position="82"/>
    </location>
</feature>
<feature type="compositionally biased region" description="Basic and acidic residues" evidence="1">
    <location>
        <begin position="61"/>
        <end position="76"/>
    </location>
</feature>
<dbReference type="Pfam" id="PF04059">
    <property type="entry name" value="RRM_2"/>
    <property type="match status" value="1"/>
</dbReference>
<proteinExistence type="predicted"/>
<sequence>MVAEADCLPQLSLPASLFLSGVRSEVFCRGQPRLPHGSAAERLAGEDPSCRPPRLRCHRGHGGDEPSRKPRQRAGEHGAQALPAGEYVPMDVKTRAGFGYAFVNLVSATVVPNFWHVFDGFHKWMFPCQKVCRVSWSTPLQGLQAHLSRYRNSPLMHDSVPNEYKPVLFVDGVRAEFPPPTRRLAAPSHPVVIKCSKSEQKKAL</sequence>
<dbReference type="AlphaFoldDB" id="A0A7S4V5E4"/>
<gene>
    <name evidence="3" type="ORF">AMON00008_LOCUS17059</name>
</gene>
<name>A0A7S4V5E4_9DINO</name>
<dbReference type="InterPro" id="IPR007201">
    <property type="entry name" value="Mei2-like_Rrm_C"/>
</dbReference>
<organism evidence="3">
    <name type="scientific">Alexandrium monilatum</name>
    <dbReference type="NCBI Taxonomy" id="311494"/>
    <lineage>
        <taxon>Eukaryota</taxon>
        <taxon>Sar</taxon>
        <taxon>Alveolata</taxon>
        <taxon>Dinophyceae</taxon>
        <taxon>Gonyaulacales</taxon>
        <taxon>Pyrocystaceae</taxon>
        <taxon>Alexandrium</taxon>
    </lineage>
</organism>
<evidence type="ECO:0000256" key="1">
    <source>
        <dbReference type="SAM" id="MobiDB-lite"/>
    </source>
</evidence>
<reference evidence="3" key="1">
    <citation type="submission" date="2021-01" db="EMBL/GenBank/DDBJ databases">
        <authorList>
            <person name="Corre E."/>
            <person name="Pelletier E."/>
            <person name="Niang G."/>
            <person name="Scheremetjew M."/>
            <person name="Finn R."/>
            <person name="Kale V."/>
            <person name="Holt S."/>
            <person name="Cochrane G."/>
            <person name="Meng A."/>
            <person name="Brown T."/>
            <person name="Cohen L."/>
        </authorList>
    </citation>
    <scope>NUCLEOTIDE SEQUENCE</scope>
    <source>
        <strain evidence="3">CCMP3105</strain>
    </source>
</reference>
<accession>A0A7S4V5E4</accession>
<protein>
    <recommendedName>
        <fullName evidence="2">Mei2-like C-terminal RNA recognition motif domain-containing protein</fullName>
    </recommendedName>
</protein>
<feature type="domain" description="Mei2-like C-terminal RNA recognition motif" evidence="2">
    <location>
        <begin position="87"/>
        <end position="148"/>
    </location>
</feature>
<dbReference type="EMBL" id="HBNR01025325">
    <property type="protein sequence ID" value="CAE4577439.1"/>
    <property type="molecule type" value="Transcribed_RNA"/>
</dbReference>
<evidence type="ECO:0000313" key="3">
    <source>
        <dbReference type="EMBL" id="CAE4577439.1"/>
    </source>
</evidence>
<evidence type="ECO:0000259" key="2">
    <source>
        <dbReference type="Pfam" id="PF04059"/>
    </source>
</evidence>